<feature type="compositionally biased region" description="Polar residues" evidence="1">
    <location>
        <begin position="1"/>
        <end position="11"/>
    </location>
</feature>
<protein>
    <submittedName>
        <fullName evidence="2">Uncharacterized protein</fullName>
    </submittedName>
</protein>
<gene>
    <name evidence="2" type="ORF">AB6A40_011431</name>
</gene>
<name>A0ABD6F426_9BILA</name>
<reference evidence="2 3" key="1">
    <citation type="submission" date="2024-08" db="EMBL/GenBank/DDBJ databases">
        <title>Gnathostoma spinigerum genome.</title>
        <authorList>
            <person name="Gonzalez-Bertolin B."/>
            <person name="Monzon S."/>
            <person name="Zaballos A."/>
            <person name="Jimenez P."/>
            <person name="Dekumyoy P."/>
            <person name="Varona S."/>
            <person name="Cuesta I."/>
            <person name="Sumanam S."/>
            <person name="Adisakwattana P."/>
            <person name="Gasser R.B."/>
            <person name="Hernandez-Gonzalez A."/>
            <person name="Young N.D."/>
            <person name="Perteguer M.J."/>
        </authorList>
    </citation>
    <scope>NUCLEOTIDE SEQUENCE [LARGE SCALE GENOMIC DNA]</scope>
    <source>
        <strain evidence="2">AL3</strain>
        <tissue evidence="2">Liver</tissue>
    </source>
</reference>
<feature type="region of interest" description="Disordered" evidence="1">
    <location>
        <begin position="1"/>
        <end position="56"/>
    </location>
</feature>
<feature type="compositionally biased region" description="Low complexity" evidence="1">
    <location>
        <begin position="44"/>
        <end position="56"/>
    </location>
</feature>
<dbReference type="EMBL" id="JBGFUD010020508">
    <property type="protein sequence ID" value="MFH4984722.1"/>
    <property type="molecule type" value="Genomic_DNA"/>
</dbReference>
<evidence type="ECO:0000313" key="3">
    <source>
        <dbReference type="Proteomes" id="UP001608902"/>
    </source>
</evidence>
<accession>A0ABD6F426</accession>
<keyword evidence="3" id="KW-1185">Reference proteome</keyword>
<organism evidence="2 3">
    <name type="scientific">Gnathostoma spinigerum</name>
    <dbReference type="NCBI Taxonomy" id="75299"/>
    <lineage>
        <taxon>Eukaryota</taxon>
        <taxon>Metazoa</taxon>
        <taxon>Ecdysozoa</taxon>
        <taxon>Nematoda</taxon>
        <taxon>Chromadorea</taxon>
        <taxon>Rhabditida</taxon>
        <taxon>Spirurina</taxon>
        <taxon>Gnathostomatomorpha</taxon>
        <taxon>Gnathostomatoidea</taxon>
        <taxon>Gnathostomatidae</taxon>
        <taxon>Gnathostoma</taxon>
    </lineage>
</organism>
<proteinExistence type="predicted"/>
<dbReference type="Proteomes" id="UP001608902">
    <property type="component" value="Unassembled WGS sequence"/>
</dbReference>
<sequence>MRIFRSDSSPLEQKPTIWPMNGRPMPHKQLSPATADQANVIEPAQGSSSASELSADAEGVWSPDIDQVYIDCIVF</sequence>
<dbReference type="AlphaFoldDB" id="A0ABD6F426"/>
<comment type="caution">
    <text evidence="2">The sequence shown here is derived from an EMBL/GenBank/DDBJ whole genome shotgun (WGS) entry which is preliminary data.</text>
</comment>
<evidence type="ECO:0000313" key="2">
    <source>
        <dbReference type="EMBL" id="MFH4984722.1"/>
    </source>
</evidence>
<evidence type="ECO:0000256" key="1">
    <source>
        <dbReference type="SAM" id="MobiDB-lite"/>
    </source>
</evidence>